<organism evidence="1 2">
    <name type="scientific">Durusdinium trenchii</name>
    <dbReference type="NCBI Taxonomy" id="1381693"/>
    <lineage>
        <taxon>Eukaryota</taxon>
        <taxon>Sar</taxon>
        <taxon>Alveolata</taxon>
        <taxon>Dinophyceae</taxon>
        <taxon>Suessiales</taxon>
        <taxon>Symbiodiniaceae</taxon>
        <taxon>Durusdinium</taxon>
    </lineage>
</organism>
<protein>
    <submittedName>
        <fullName evidence="1">Uncharacterized protein</fullName>
    </submittedName>
</protein>
<comment type="caution">
    <text evidence="1">The sequence shown here is derived from an EMBL/GenBank/DDBJ whole genome shotgun (WGS) entry which is preliminary data.</text>
</comment>
<dbReference type="EMBL" id="CAXAMM010008058">
    <property type="protein sequence ID" value="CAK9016206.1"/>
    <property type="molecule type" value="Genomic_DNA"/>
</dbReference>
<evidence type="ECO:0000313" key="2">
    <source>
        <dbReference type="Proteomes" id="UP001642464"/>
    </source>
</evidence>
<keyword evidence="2" id="KW-1185">Reference proteome</keyword>
<sequence length="281" mass="31943">MNRSPVCFSAPDLRAKSKRELTTDPNPPPWSCVSPGVNYMGRCGRKLCPSQKHGLTVFQVGFGDGSPFRPNEQQCWGEIRCHGCKSTFEPEFYLFNQCSAKINFCFERGTPDQLLLSTDAELEAQQFGKWGRRVVYSMLSIEVERPGYFPDVDSLDKVNILDSINPAFQFMKPIDAQKPPGHMNPQDIFYIQDSIASRFQCGRSVRDTMQRLMTGTLSPSQIPAIRVFKMKGKWHTEDNRRLWAFKEAGLTSVPVKETSESYVDSRKFTTMNGGVRVRMRG</sequence>
<dbReference type="Proteomes" id="UP001642464">
    <property type="component" value="Unassembled WGS sequence"/>
</dbReference>
<gene>
    <name evidence="1" type="ORF">SCF082_LOCUS13078</name>
</gene>
<accession>A0ABP0JPN3</accession>
<evidence type="ECO:0000313" key="1">
    <source>
        <dbReference type="EMBL" id="CAK9016206.1"/>
    </source>
</evidence>
<name>A0ABP0JPN3_9DINO</name>
<proteinExistence type="predicted"/>
<reference evidence="1 2" key="1">
    <citation type="submission" date="2024-02" db="EMBL/GenBank/DDBJ databases">
        <authorList>
            <person name="Chen Y."/>
            <person name="Shah S."/>
            <person name="Dougan E. K."/>
            <person name="Thang M."/>
            <person name="Chan C."/>
        </authorList>
    </citation>
    <scope>NUCLEOTIDE SEQUENCE [LARGE SCALE GENOMIC DNA]</scope>
</reference>